<dbReference type="KEGG" id="cam:101492334"/>
<protein>
    <submittedName>
        <fullName evidence="3">Uncharacterized protein LOC101492334</fullName>
    </submittedName>
</protein>
<name>A0A1S2YFZ4_CICAR</name>
<dbReference type="PaxDb" id="3827-XP_004503782.1"/>
<evidence type="ECO:0000256" key="1">
    <source>
        <dbReference type="SAM" id="MobiDB-lite"/>
    </source>
</evidence>
<feature type="region of interest" description="Disordered" evidence="1">
    <location>
        <begin position="145"/>
        <end position="166"/>
    </location>
</feature>
<dbReference type="GeneID" id="101492334"/>
<dbReference type="AlphaFoldDB" id="A0A1S2YFZ4"/>
<dbReference type="Proteomes" id="UP000087171">
    <property type="component" value="Chromosome Ca6"/>
</dbReference>
<evidence type="ECO:0000313" key="3">
    <source>
        <dbReference type="RefSeq" id="XP_004503782.1"/>
    </source>
</evidence>
<keyword evidence="2" id="KW-1185">Reference proteome</keyword>
<reference evidence="3" key="2">
    <citation type="submission" date="2025-08" db="UniProtKB">
        <authorList>
            <consortium name="RefSeq"/>
        </authorList>
    </citation>
    <scope>IDENTIFICATION</scope>
    <source>
        <tissue evidence="3">Etiolated seedlings</tissue>
    </source>
</reference>
<reference evidence="2" key="1">
    <citation type="journal article" date="2013" name="Nat. Biotechnol.">
        <title>Draft genome sequence of chickpea (Cicer arietinum) provides a resource for trait improvement.</title>
        <authorList>
            <person name="Varshney R.K."/>
            <person name="Song C."/>
            <person name="Saxena R.K."/>
            <person name="Azam S."/>
            <person name="Yu S."/>
            <person name="Sharpe A.G."/>
            <person name="Cannon S."/>
            <person name="Baek J."/>
            <person name="Rosen B.D."/>
            <person name="Tar'an B."/>
            <person name="Millan T."/>
            <person name="Zhang X."/>
            <person name="Ramsay L.D."/>
            <person name="Iwata A."/>
            <person name="Wang Y."/>
            <person name="Nelson W."/>
            <person name="Farmer A.D."/>
            <person name="Gaur P.M."/>
            <person name="Soderlund C."/>
            <person name="Penmetsa R.V."/>
            <person name="Xu C."/>
            <person name="Bharti A.K."/>
            <person name="He W."/>
            <person name="Winter P."/>
            <person name="Zhao S."/>
            <person name="Hane J.K."/>
            <person name="Carrasquilla-Garcia N."/>
            <person name="Condie J.A."/>
            <person name="Upadhyaya H.D."/>
            <person name="Luo M.C."/>
            <person name="Thudi M."/>
            <person name="Gowda C.L."/>
            <person name="Singh N.P."/>
            <person name="Lichtenzveig J."/>
            <person name="Gali K.K."/>
            <person name="Rubio J."/>
            <person name="Nadarajan N."/>
            <person name="Dolezel J."/>
            <person name="Bansal K.C."/>
            <person name="Xu X."/>
            <person name="Edwards D."/>
            <person name="Zhang G."/>
            <person name="Kahl G."/>
            <person name="Gil J."/>
            <person name="Singh K.B."/>
            <person name="Datta S.K."/>
            <person name="Jackson S.A."/>
            <person name="Wang J."/>
            <person name="Cook D.R."/>
        </authorList>
    </citation>
    <scope>NUCLEOTIDE SEQUENCE [LARGE SCALE GENOMIC DNA]</scope>
    <source>
        <strain evidence="2">cv. CDC Frontier</strain>
    </source>
</reference>
<evidence type="ECO:0000313" key="2">
    <source>
        <dbReference type="Proteomes" id="UP000087171"/>
    </source>
</evidence>
<dbReference type="OrthoDB" id="1903040at2759"/>
<accession>A0A1S2YFZ4</accession>
<sequence>MGSGNSRLNSPERESLTIKTYSTIICRFEEFRKRRNAESTLSKKQLLKDAVEEDYCSSISQPSSHETSYEVEDHKVKDETFAEKVSSVVPMANSECEIKDDNDNVEKVNKEIDLSHNKVVDENEKVEAENKTEEENIEWLVEEVKEENDDVSAKSGEKDDNDEEIGRFLCPGSPSFRIYCIEEHKKEDQQHEEEEESKNIAIVLHHKSPSADSVSSIVSRNPRISNEVPQIVGIEPTYSKRKGNKMRKFGAVRTLLKVKSCYHPMFTCAGDERTHFVAAKAVN</sequence>
<gene>
    <name evidence="3" type="primary">LOC101492334</name>
</gene>
<dbReference type="eggNOG" id="ENOG502S7ND">
    <property type="taxonomic scope" value="Eukaryota"/>
</dbReference>
<proteinExistence type="predicted"/>
<organism evidence="2 3">
    <name type="scientific">Cicer arietinum</name>
    <name type="common">Chickpea</name>
    <name type="synonym">Garbanzo</name>
    <dbReference type="NCBI Taxonomy" id="3827"/>
    <lineage>
        <taxon>Eukaryota</taxon>
        <taxon>Viridiplantae</taxon>
        <taxon>Streptophyta</taxon>
        <taxon>Embryophyta</taxon>
        <taxon>Tracheophyta</taxon>
        <taxon>Spermatophyta</taxon>
        <taxon>Magnoliopsida</taxon>
        <taxon>eudicotyledons</taxon>
        <taxon>Gunneridae</taxon>
        <taxon>Pentapetalae</taxon>
        <taxon>rosids</taxon>
        <taxon>fabids</taxon>
        <taxon>Fabales</taxon>
        <taxon>Fabaceae</taxon>
        <taxon>Papilionoideae</taxon>
        <taxon>50 kb inversion clade</taxon>
        <taxon>NPAAA clade</taxon>
        <taxon>Hologalegina</taxon>
        <taxon>IRL clade</taxon>
        <taxon>Cicereae</taxon>
        <taxon>Cicer</taxon>
    </lineage>
</organism>
<dbReference type="RefSeq" id="XP_004503782.1">
    <property type="nucleotide sequence ID" value="XM_004503725.3"/>
</dbReference>